<dbReference type="PROSITE" id="PS50949">
    <property type="entry name" value="HTH_GNTR"/>
    <property type="match status" value="1"/>
</dbReference>
<dbReference type="CDD" id="cd07377">
    <property type="entry name" value="WHTH_GntR"/>
    <property type="match status" value="1"/>
</dbReference>
<dbReference type="InterPro" id="IPR015422">
    <property type="entry name" value="PyrdxlP-dep_Trfase_small"/>
</dbReference>
<feature type="compositionally biased region" description="Polar residues" evidence="6">
    <location>
        <begin position="509"/>
        <end position="522"/>
    </location>
</feature>
<proteinExistence type="inferred from homology"/>
<evidence type="ECO:0000256" key="2">
    <source>
        <dbReference type="ARBA" id="ARBA00022898"/>
    </source>
</evidence>
<evidence type="ECO:0000313" key="8">
    <source>
        <dbReference type="EMBL" id="MDR6539150.1"/>
    </source>
</evidence>
<keyword evidence="3" id="KW-0805">Transcription regulation</keyword>
<dbReference type="Gene3D" id="1.10.10.10">
    <property type="entry name" value="Winged helix-like DNA-binding domain superfamily/Winged helix DNA-binding domain"/>
    <property type="match status" value="1"/>
</dbReference>
<dbReference type="GO" id="GO:0003677">
    <property type="term" value="F:DNA binding"/>
    <property type="evidence" value="ECO:0007669"/>
    <property type="project" value="UniProtKB-KW"/>
</dbReference>
<dbReference type="InterPro" id="IPR000524">
    <property type="entry name" value="Tscrpt_reg_HTH_GntR"/>
</dbReference>
<accession>A0ABU1NL07</accession>
<sequence length="522" mass="56515">MDATPLYRQLAAHYLDAIRAGSLKPGDKLPSLRHLMRQHGISLSTALQLCRSMEGEGWVEARERSGYFVRRPRRLSMAPMDEPAADRAPDPAQYVGIHAKVSDFVARRRQVTEKIDLSIARGAPELYPAEALRNAMTRLLRRRPGMLAVAAPLKGQRQFREVLAQRSLRAGMTLSPEEILVTNGCIEALNLALRAVAQPGDTVAVESPTFYGLLQVLESLGLQALEIPTSPQTGLSIEALDLAIHTYDNIKAVVVVPHLQNPLGSVMPDAHKARLAHLCEQHAIPLIEDDTYSELLDAPVPPRALKSFDASGNVIYCASLHKILAPGLRLGWITAGRWQARVEMLKFAQTRNNEALSQAAAGEFMATGGFERHLRHLRGCLKAQREQTADAIAGFFPSGTRINLPPGGLQLWVELPERLSSWRVFEAALAEHIVVAPGALFSNSSRFDHYLRINCGWPYGEAVDASLRRLGAIATELCRALPGAARAPTAAPAAPARPASDGTGAAASNRASTVSAEPSSAA</sequence>
<name>A0ABU1NL07_9BURK</name>
<keyword evidence="2" id="KW-0663">Pyridoxal phosphate</keyword>
<comment type="caution">
    <text evidence="8">The sequence shown here is derived from an EMBL/GenBank/DDBJ whole genome shotgun (WGS) entry which is preliminary data.</text>
</comment>
<evidence type="ECO:0000256" key="3">
    <source>
        <dbReference type="ARBA" id="ARBA00023015"/>
    </source>
</evidence>
<keyword evidence="9" id="KW-1185">Reference proteome</keyword>
<feature type="compositionally biased region" description="Low complexity" evidence="6">
    <location>
        <begin position="487"/>
        <end position="499"/>
    </location>
</feature>
<dbReference type="InterPro" id="IPR015421">
    <property type="entry name" value="PyrdxlP-dep_Trfase_major"/>
</dbReference>
<dbReference type="CDD" id="cd00609">
    <property type="entry name" value="AAT_like"/>
    <property type="match status" value="1"/>
</dbReference>
<dbReference type="SUPFAM" id="SSF46785">
    <property type="entry name" value="Winged helix' DNA-binding domain"/>
    <property type="match status" value="1"/>
</dbReference>
<dbReference type="Gene3D" id="3.40.640.10">
    <property type="entry name" value="Type I PLP-dependent aspartate aminotransferase-like (Major domain)"/>
    <property type="match status" value="1"/>
</dbReference>
<dbReference type="SMART" id="SM00345">
    <property type="entry name" value="HTH_GNTR"/>
    <property type="match status" value="1"/>
</dbReference>
<dbReference type="PANTHER" id="PTHR46577:SF2">
    <property type="entry name" value="TRANSCRIPTIONAL REGULATORY PROTEIN"/>
    <property type="match status" value="1"/>
</dbReference>
<feature type="region of interest" description="Disordered" evidence="6">
    <location>
        <begin position="487"/>
        <end position="522"/>
    </location>
</feature>
<evidence type="ECO:0000256" key="1">
    <source>
        <dbReference type="ARBA" id="ARBA00005384"/>
    </source>
</evidence>
<dbReference type="Pfam" id="PF00392">
    <property type="entry name" value="GntR"/>
    <property type="match status" value="1"/>
</dbReference>
<dbReference type="Proteomes" id="UP001184230">
    <property type="component" value="Unassembled WGS sequence"/>
</dbReference>
<dbReference type="InterPro" id="IPR004839">
    <property type="entry name" value="Aminotransferase_I/II_large"/>
</dbReference>
<dbReference type="InterPro" id="IPR036390">
    <property type="entry name" value="WH_DNA-bd_sf"/>
</dbReference>
<organism evidence="8 9">
    <name type="scientific">Variovorax soli</name>
    <dbReference type="NCBI Taxonomy" id="376815"/>
    <lineage>
        <taxon>Bacteria</taxon>
        <taxon>Pseudomonadati</taxon>
        <taxon>Pseudomonadota</taxon>
        <taxon>Betaproteobacteria</taxon>
        <taxon>Burkholderiales</taxon>
        <taxon>Comamonadaceae</taxon>
        <taxon>Variovorax</taxon>
    </lineage>
</organism>
<keyword evidence="5" id="KW-0804">Transcription</keyword>
<dbReference type="RefSeq" id="WP_309906602.1">
    <property type="nucleotide sequence ID" value="NZ_JAVDRF010000014.1"/>
</dbReference>
<evidence type="ECO:0000259" key="7">
    <source>
        <dbReference type="PROSITE" id="PS50949"/>
    </source>
</evidence>
<dbReference type="InterPro" id="IPR036388">
    <property type="entry name" value="WH-like_DNA-bd_sf"/>
</dbReference>
<dbReference type="SUPFAM" id="SSF53383">
    <property type="entry name" value="PLP-dependent transferases"/>
    <property type="match status" value="1"/>
</dbReference>
<evidence type="ECO:0000313" key="9">
    <source>
        <dbReference type="Proteomes" id="UP001184230"/>
    </source>
</evidence>
<dbReference type="EMBL" id="JAVDRF010000014">
    <property type="protein sequence ID" value="MDR6539150.1"/>
    <property type="molecule type" value="Genomic_DNA"/>
</dbReference>
<gene>
    <name evidence="8" type="ORF">J2739_004946</name>
</gene>
<dbReference type="InterPro" id="IPR015424">
    <property type="entry name" value="PyrdxlP-dep_Trfase"/>
</dbReference>
<protein>
    <submittedName>
        <fullName evidence="8">DNA-binding transcriptional MocR family regulator</fullName>
    </submittedName>
</protein>
<feature type="domain" description="HTH gntR-type" evidence="7">
    <location>
        <begin position="4"/>
        <end position="72"/>
    </location>
</feature>
<dbReference type="Gene3D" id="3.90.1150.10">
    <property type="entry name" value="Aspartate Aminotransferase, domain 1"/>
    <property type="match status" value="1"/>
</dbReference>
<evidence type="ECO:0000256" key="4">
    <source>
        <dbReference type="ARBA" id="ARBA00023125"/>
    </source>
</evidence>
<comment type="similarity">
    <text evidence="1">In the C-terminal section; belongs to the class-I pyridoxal-phosphate-dependent aminotransferase family.</text>
</comment>
<evidence type="ECO:0000256" key="5">
    <source>
        <dbReference type="ARBA" id="ARBA00023163"/>
    </source>
</evidence>
<dbReference type="Pfam" id="PF00155">
    <property type="entry name" value="Aminotran_1_2"/>
    <property type="match status" value="1"/>
</dbReference>
<evidence type="ECO:0000256" key="6">
    <source>
        <dbReference type="SAM" id="MobiDB-lite"/>
    </source>
</evidence>
<keyword evidence="4 8" id="KW-0238">DNA-binding</keyword>
<dbReference type="PANTHER" id="PTHR46577">
    <property type="entry name" value="HTH-TYPE TRANSCRIPTIONAL REGULATORY PROTEIN GABR"/>
    <property type="match status" value="1"/>
</dbReference>
<dbReference type="InterPro" id="IPR051446">
    <property type="entry name" value="HTH_trans_reg/aminotransferase"/>
</dbReference>
<reference evidence="8 9" key="1">
    <citation type="submission" date="2023-07" db="EMBL/GenBank/DDBJ databases">
        <title>Sorghum-associated microbial communities from plants grown in Nebraska, USA.</title>
        <authorList>
            <person name="Schachtman D."/>
        </authorList>
    </citation>
    <scope>NUCLEOTIDE SEQUENCE [LARGE SCALE GENOMIC DNA]</scope>
    <source>
        <strain evidence="8 9">DS1781</strain>
    </source>
</reference>